<dbReference type="GO" id="GO:0015940">
    <property type="term" value="P:pantothenate biosynthetic process"/>
    <property type="evidence" value="ECO:0007669"/>
    <property type="project" value="UniProtKB-UniPathway"/>
</dbReference>
<evidence type="ECO:0000259" key="12">
    <source>
        <dbReference type="Pfam" id="PF08546"/>
    </source>
</evidence>
<dbReference type="EC" id="1.1.1.169" evidence="3 10"/>
<evidence type="ECO:0000256" key="4">
    <source>
        <dbReference type="ARBA" id="ARBA00019465"/>
    </source>
</evidence>
<dbReference type="Pfam" id="PF08546">
    <property type="entry name" value="ApbA_C"/>
    <property type="match status" value="1"/>
</dbReference>
<dbReference type="SUPFAM" id="SSF51735">
    <property type="entry name" value="NAD(P)-binding Rossmann-fold domains"/>
    <property type="match status" value="1"/>
</dbReference>
<protein>
    <recommendedName>
        <fullName evidence="4 10">2-dehydropantoate 2-reductase</fullName>
        <ecNumber evidence="3 10">1.1.1.169</ecNumber>
    </recommendedName>
    <alternativeName>
        <fullName evidence="8 10">Ketopantoate reductase</fullName>
    </alternativeName>
</protein>
<evidence type="ECO:0000256" key="6">
    <source>
        <dbReference type="ARBA" id="ARBA00022857"/>
    </source>
</evidence>
<comment type="catalytic activity">
    <reaction evidence="9 10">
        <text>(R)-pantoate + NADP(+) = 2-dehydropantoate + NADPH + H(+)</text>
        <dbReference type="Rhea" id="RHEA:16233"/>
        <dbReference type="ChEBI" id="CHEBI:11561"/>
        <dbReference type="ChEBI" id="CHEBI:15378"/>
        <dbReference type="ChEBI" id="CHEBI:15980"/>
        <dbReference type="ChEBI" id="CHEBI:57783"/>
        <dbReference type="ChEBI" id="CHEBI:58349"/>
        <dbReference type="EC" id="1.1.1.169"/>
    </reaction>
</comment>
<evidence type="ECO:0000256" key="8">
    <source>
        <dbReference type="ARBA" id="ARBA00032024"/>
    </source>
</evidence>
<gene>
    <name evidence="13" type="ORF">DJ018_01350</name>
</gene>
<evidence type="ECO:0000256" key="1">
    <source>
        <dbReference type="ARBA" id="ARBA00004994"/>
    </source>
</evidence>
<keyword evidence="14" id="KW-1185">Reference proteome</keyword>
<dbReference type="InterPro" id="IPR003710">
    <property type="entry name" value="ApbA"/>
</dbReference>
<dbReference type="InterPro" id="IPR036291">
    <property type="entry name" value="NAD(P)-bd_dom_sf"/>
</dbReference>
<sequence>MAAVAVIGPGAIGGTLAAWLMQSGHQVTLCVRTPLDRLEIDTPRGPLSATPVILTDPAVATAVDWVLATTKTYDVAAAANWLGGLVGPATRVAVIQNGVEHLERFAPYLAADKLLPVIIDLPAERLAPGRIHQRRDGTMLVPEGAAGADFAALFAGTPIVTSTTDEFTTAAWRKLCLNCAGAVSALVLQPGGVARRDDVAELMRGLVAECVAVGRAEGAQLSLDLPDAIVEGYRTAPADSVNSMHADRLAGRPMEIDARNGVIVRRGARHGIPTPLNQLMVTLLEAAQG</sequence>
<evidence type="ECO:0000256" key="9">
    <source>
        <dbReference type="ARBA" id="ARBA00048793"/>
    </source>
</evidence>
<evidence type="ECO:0000313" key="13">
    <source>
        <dbReference type="EMBL" id="RAK56653.1"/>
    </source>
</evidence>
<dbReference type="Pfam" id="PF02558">
    <property type="entry name" value="ApbA"/>
    <property type="match status" value="1"/>
</dbReference>
<evidence type="ECO:0000256" key="7">
    <source>
        <dbReference type="ARBA" id="ARBA00023002"/>
    </source>
</evidence>
<dbReference type="InterPro" id="IPR013332">
    <property type="entry name" value="KPR_N"/>
</dbReference>
<dbReference type="SUPFAM" id="SSF48179">
    <property type="entry name" value="6-phosphogluconate dehydrogenase C-terminal domain-like"/>
    <property type="match status" value="1"/>
</dbReference>
<dbReference type="PANTHER" id="PTHR21708:SF26">
    <property type="entry name" value="2-DEHYDROPANTOATE 2-REDUCTASE"/>
    <property type="match status" value="1"/>
</dbReference>
<dbReference type="InterPro" id="IPR008927">
    <property type="entry name" value="6-PGluconate_DH-like_C_sf"/>
</dbReference>
<dbReference type="AlphaFoldDB" id="A0A328ANR9"/>
<comment type="caution">
    <text evidence="13">The sequence shown here is derived from an EMBL/GenBank/DDBJ whole genome shotgun (WGS) entry which is preliminary data.</text>
</comment>
<dbReference type="GO" id="GO:0008677">
    <property type="term" value="F:2-dehydropantoate 2-reductase activity"/>
    <property type="evidence" value="ECO:0007669"/>
    <property type="project" value="UniProtKB-EC"/>
</dbReference>
<evidence type="ECO:0000256" key="10">
    <source>
        <dbReference type="RuleBase" id="RU362068"/>
    </source>
</evidence>
<evidence type="ECO:0000256" key="2">
    <source>
        <dbReference type="ARBA" id="ARBA00007870"/>
    </source>
</evidence>
<evidence type="ECO:0000313" key="14">
    <source>
        <dbReference type="Proteomes" id="UP000249725"/>
    </source>
</evidence>
<dbReference type="UniPathway" id="UPA00028">
    <property type="reaction ID" value="UER00004"/>
</dbReference>
<dbReference type="Gene3D" id="1.10.1040.10">
    <property type="entry name" value="N-(1-d-carboxylethyl)-l-norvaline Dehydrogenase, domain 2"/>
    <property type="match status" value="1"/>
</dbReference>
<dbReference type="NCBIfam" id="TIGR00745">
    <property type="entry name" value="apbA_panE"/>
    <property type="match status" value="1"/>
</dbReference>
<keyword evidence="5 10" id="KW-0566">Pantothenate biosynthesis</keyword>
<evidence type="ECO:0000256" key="3">
    <source>
        <dbReference type="ARBA" id="ARBA00013014"/>
    </source>
</evidence>
<keyword evidence="6 10" id="KW-0521">NADP</keyword>
<dbReference type="InterPro" id="IPR013752">
    <property type="entry name" value="KPA_reductase"/>
</dbReference>
<comment type="pathway">
    <text evidence="1 10">Cofactor biosynthesis; (R)-pantothenate biosynthesis; (R)-pantoate from 3-methyl-2-oxobutanoate: step 2/2.</text>
</comment>
<dbReference type="InterPro" id="IPR013328">
    <property type="entry name" value="6PGD_dom2"/>
</dbReference>
<dbReference type="NCBIfam" id="NF005091">
    <property type="entry name" value="PRK06522.2-2"/>
    <property type="match status" value="1"/>
</dbReference>
<name>A0A328ANR9_9CAUL</name>
<feature type="domain" description="Ketopantoate reductase C-terminal" evidence="12">
    <location>
        <begin position="167"/>
        <end position="287"/>
    </location>
</feature>
<dbReference type="PANTHER" id="PTHR21708">
    <property type="entry name" value="PROBABLE 2-DEHYDROPANTOATE 2-REDUCTASE"/>
    <property type="match status" value="1"/>
</dbReference>
<proteinExistence type="inferred from homology"/>
<comment type="similarity">
    <text evidence="2 10">Belongs to the ketopantoate reductase family.</text>
</comment>
<accession>A0A328ANR9</accession>
<comment type="function">
    <text evidence="10">Catalyzes the NADPH-dependent reduction of ketopantoate into pantoic acid.</text>
</comment>
<feature type="domain" description="Ketopantoate reductase N-terminal" evidence="11">
    <location>
        <begin position="4"/>
        <end position="143"/>
    </location>
</feature>
<dbReference type="Proteomes" id="UP000249725">
    <property type="component" value="Unassembled WGS sequence"/>
</dbReference>
<dbReference type="Gene3D" id="3.40.50.720">
    <property type="entry name" value="NAD(P)-binding Rossmann-like Domain"/>
    <property type="match status" value="1"/>
</dbReference>
<dbReference type="InterPro" id="IPR051402">
    <property type="entry name" value="KPR-Related"/>
</dbReference>
<dbReference type="OrthoDB" id="247668at2"/>
<evidence type="ECO:0000256" key="5">
    <source>
        <dbReference type="ARBA" id="ARBA00022655"/>
    </source>
</evidence>
<evidence type="ECO:0000259" key="11">
    <source>
        <dbReference type="Pfam" id="PF02558"/>
    </source>
</evidence>
<dbReference type="RefSeq" id="WP_111513004.1">
    <property type="nucleotide sequence ID" value="NZ_QFYR01000001.1"/>
</dbReference>
<organism evidence="13 14">
    <name type="scientific">Phenylobacterium deserti</name>
    <dbReference type="NCBI Taxonomy" id="1914756"/>
    <lineage>
        <taxon>Bacteria</taxon>
        <taxon>Pseudomonadati</taxon>
        <taxon>Pseudomonadota</taxon>
        <taxon>Alphaproteobacteria</taxon>
        <taxon>Caulobacterales</taxon>
        <taxon>Caulobacteraceae</taxon>
        <taxon>Phenylobacterium</taxon>
    </lineage>
</organism>
<reference evidence="14" key="1">
    <citation type="submission" date="2018-05" db="EMBL/GenBank/DDBJ databases">
        <authorList>
            <person name="Li X."/>
        </authorList>
    </citation>
    <scope>NUCLEOTIDE SEQUENCE [LARGE SCALE GENOMIC DNA]</scope>
    <source>
        <strain evidence="14">YIM 73061</strain>
    </source>
</reference>
<dbReference type="GO" id="GO:0005737">
    <property type="term" value="C:cytoplasm"/>
    <property type="evidence" value="ECO:0007669"/>
    <property type="project" value="TreeGrafter"/>
</dbReference>
<dbReference type="EMBL" id="QFYR01000001">
    <property type="protein sequence ID" value="RAK56653.1"/>
    <property type="molecule type" value="Genomic_DNA"/>
</dbReference>
<keyword evidence="7 10" id="KW-0560">Oxidoreductase</keyword>